<dbReference type="RefSeq" id="WP_163967711.1">
    <property type="nucleotide sequence ID" value="NZ_JAAIVB010000075.1"/>
</dbReference>
<accession>A0A6B3SSZ0</accession>
<keyword evidence="3" id="KW-1185">Reference proteome</keyword>
<dbReference type="AlphaFoldDB" id="A0A6B3SSZ0"/>
<reference evidence="2 3" key="1">
    <citation type="submission" date="2020-02" db="EMBL/GenBank/DDBJ databases">
        <authorList>
            <person name="Kim M.K."/>
        </authorList>
    </citation>
    <scope>NUCLEOTIDE SEQUENCE [LARGE SCALE GENOMIC DNA]</scope>
    <source>
        <strain evidence="2 3">17J57-3</strain>
    </source>
</reference>
<comment type="caution">
    <text evidence="2">The sequence shown here is derived from an EMBL/GenBank/DDBJ whole genome shotgun (WGS) entry which is preliminary data.</text>
</comment>
<keyword evidence="1" id="KW-0812">Transmembrane</keyword>
<dbReference type="Proteomes" id="UP000482155">
    <property type="component" value="Unassembled WGS sequence"/>
</dbReference>
<protein>
    <submittedName>
        <fullName evidence="2">Uncharacterized protein</fullName>
    </submittedName>
</protein>
<feature type="transmembrane region" description="Helical" evidence="1">
    <location>
        <begin position="32"/>
        <end position="52"/>
    </location>
</feature>
<name>A0A6B3SSZ0_9BURK</name>
<keyword evidence="1" id="KW-0472">Membrane</keyword>
<evidence type="ECO:0000313" key="2">
    <source>
        <dbReference type="EMBL" id="NEX63771.1"/>
    </source>
</evidence>
<evidence type="ECO:0000256" key="1">
    <source>
        <dbReference type="SAM" id="Phobius"/>
    </source>
</evidence>
<sequence length="83" mass="8945">MMDKPAGKPPEPEKTSLLATFTRGYSGPVSQVALSAMSAWMIVTGLKGLAGFEVNARTALADLLGVIIVIALLRWARTRFNIR</sequence>
<organism evidence="2 3">
    <name type="scientific">Noviherbaspirillum galbum</name>
    <dbReference type="NCBI Taxonomy" id="2709383"/>
    <lineage>
        <taxon>Bacteria</taxon>
        <taxon>Pseudomonadati</taxon>
        <taxon>Pseudomonadota</taxon>
        <taxon>Betaproteobacteria</taxon>
        <taxon>Burkholderiales</taxon>
        <taxon>Oxalobacteraceae</taxon>
        <taxon>Noviherbaspirillum</taxon>
    </lineage>
</organism>
<evidence type="ECO:0000313" key="3">
    <source>
        <dbReference type="Proteomes" id="UP000482155"/>
    </source>
</evidence>
<feature type="transmembrane region" description="Helical" evidence="1">
    <location>
        <begin position="58"/>
        <end position="76"/>
    </location>
</feature>
<dbReference type="EMBL" id="JAAIVB010000075">
    <property type="protein sequence ID" value="NEX63771.1"/>
    <property type="molecule type" value="Genomic_DNA"/>
</dbReference>
<gene>
    <name evidence="2" type="ORF">G3574_22055</name>
</gene>
<keyword evidence="1" id="KW-1133">Transmembrane helix</keyword>
<proteinExistence type="predicted"/>